<dbReference type="EMBL" id="JADRCQ010000001">
    <property type="protein sequence ID" value="MBK5072553.1"/>
    <property type="molecule type" value="Genomic_DNA"/>
</dbReference>
<comment type="caution">
    <text evidence="2">The sequence shown here is derived from an EMBL/GenBank/DDBJ whole genome shotgun (WGS) entry which is preliminary data.</text>
</comment>
<dbReference type="Pfam" id="PF06252">
    <property type="entry name" value="GemA"/>
    <property type="match status" value="1"/>
</dbReference>
<reference evidence="2 4" key="1">
    <citation type="submission" date="2020-11" db="EMBL/GenBank/DDBJ databases">
        <title>Insectihabitans protaetiae gen. nov. sp. nov. and Insectihabitans allomyrinae sp. nov., isolated from larvae of Protaetia brevitarsis seulensis and Allomyrina dichotoma, respectively.</title>
        <authorList>
            <person name="Lee S.D."/>
            <person name="Byeon Y.-S."/>
            <person name="Kim S.-M."/>
            <person name="Yang H.L."/>
            <person name="Kim I.S."/>
        </authorList>
    </citation>
    <scope>NUCLEOTIDE SEQUENCE</scope>
    <source>
        <strain evidence="2">CWB-B4</strain>
        <strain evidence="1 4">CWB-B43</strain>
    </source>
</reference>
<dbReference type="EMBL" id="JADRCP010000001">
    <property type="protein sequence ID" value="MBK5175862.1"/>
    <property type="molecule type" value="Genomic_DNA"/>
</dbReference>
<dbReference type="Proteomes" id="UP000807542">
    <property type="component" value="Unassembled WGS sequence"/>
</dbReference>
<name>A0A9D7FS70_9GAMM</name>
<evidence type="ECO:0000313" key="3">
    <source>
        <dbReference type="Proteomes" id="UP000807542"/>
    </source>
</evidence>
<evidence type="ECO:0000313" key="1">
    <source>
        <dbReference type="EMBL" id="MBK5072553.1"/>
    </source>
</evidence>
<organism evidence="2 3">
    <name type="scientific">Limnobaculum xujianqingii</name>
    <dbReference type="NCBI Taxonomy" id="2738837"/>
    <lineage>
        <taxon>Bacteria</taxon>
        <taxon>Pseudomonadati</taxon>
        <taxon>Pseudomonadota</taxon>
        <taxon>Gammaproteobacteria</taxon>
        <taxon>Enterobacterales</taxon>
        <taxon>Budviciaceae</taxon>
        <taxon>Limnobaculum</taxon>
    </lineage>
</organism>
<sequence length="134" mass="15228">MKNRLISAVKAGQAVLGWDDATYRSVIARVTGGKTSSTKCTLEELESIKEYMHQQGFPRKTKKHGRRPNVAMTRKAVLDKIEALLTDAGRPWQYAEGLAAHMYKQHIIEWLTDEQLHGVMVALVNDARRRKRTP</sequence>
<protein>
    <submittedName>
        <fullName evidence="2">Regulatory protein GemA</fullName>
    </submittedName>
</protein>
<dbReference type="Proteomes" id="UP001296969">
    <property type="component" value="Unassembled WGS sequence"/>
</dbReference>
<accession>A0A9D7FS70</accession>
<evidence type="ECO:0000313" key="4">
    <source>
        <dbReference type="Proteomes" id="UP001296969"/>
    </source>
</evidence>
<dbReference type="AlphaFoldDB" id="A0A9D7FS70"/>
<keyword evidence="4" id="KW-1185">Reference proteome</keyword>
<gene>
    <name evidence="2" type="ORF">I2492_05960</name>
    <name evidence="1" type="ORF">I2493_05960</name>
</gene>
<proteinExistence type="predicted"/>
<dbReference type="InterPro" id="IPR009363">
    <property type="entry name" value="Phage_Mu_Gp16"/>
</dbReference>
<evidence type="ECO:0000313" key="2">
    <source>
        <dbReference type="EMBL" id="MBK5175862.1"/>
    </source>
</evidence>